<dbReference type="Gene3D" id="3.40.47.10">
    <property type="match status" value="1"/>
</dbReference>
<comment type="caution">
    <text evidence="3">The sequence shown here is derived from an EMBL/GenBank/DDBJ whole genome shotgun (WGS) entry which is preliminary data.</text>
</comment>
<dbReference type="Pfam" id="PF16197">
    <property type="entry name" value="KAsynt_C_assoc"/>
    <property type="match status" value="1"/>
</dbReference>
<protein>
    <recommendedName>
        <fullName evidence="5">Polyketide synthase</fullName>
    </recommendedName>
</protein>
<dbReference type="Proteomes" id="UP001367676">
    <property type="component" value="Unassembled WGS sequence"/>
</dbReference>
<reference evidence="3 4" key="1">
    <citation type="submission" date="2024-03" db="EMBL/GenBank/DDBJ databases">
        <title>Adaptation during the transition from Ophiocordyceps entomopathogen to insect associate is accompanied by gene loss and intensified selection.</title>
        <authorList>
            <person name="Ward C.M."/>
            <person name="Onetto C.A."/>
            <person name="Borneman A.R."/>
        </authorList>
    </citation>
    <scope>NUCLEOTIDE SEQUENCE [LARGE SCALE GENOMIC DNA]</scope>
    <source>
        <strain evidence="3">AWRI1</strain>
        <tissue evidence="3">Single Adult Female</tissue>
    </source>
</reference>
<evidence type="ECO:0000259" key="1">
    <source>
        <dbReference type="Pfam" id="PF00698"/>
    </source>
</evidence>
<dbReference type="AlphaFoldDB" id="A0AAN9TTZ7"/>
<dbReference type="GO" id="GO:0006633">
    <property type="term" value="P:fatty acid biosynthetic process"/>
    <property type="evidence" value="ECO:0007669"/>
    <property type="project" value="TreeGrafter"/>
</dbReference>
<dbReference type="Gene3D" id="3.90.180.10">
    <property type="entry name" value="Medium-chain alcohol dehydrogenases, catalytic domain"/>
    <property type="match status" value="1"/>
</dbReference>
<dbReference type="InterPro" id="IPR016036">
    <property type="entry name" value="Malonyl_transacylase_ACP-bd"/>
</dbReference>
<dbReference type="SUPFAM" id="SSF55048">
    <property type="entry name" value="Probable ACP-binding domain of malonyl-CoA ACP transacylase"/>
    <property type="match status" value="1"/>
</dbReference>
<dbReference type="InterPro" id="IPR050091">
    <property type="entry name" value="PKS_NRPS_Biosynth_Enz"/>
</dbReference>
<gene>
    <name evidence="3" type="ORF">V9T40_006840</name>
</gene>
<evidence type="ECO:0000313" key="4">
    <source>
        <dbReference type="Proteomes" id="UP001367676"/>
    </source>
</evidence>
<evidence type="ECO:0008006" key="5">
    <source>
        <dbReference type="Google" id="ProtNLM"/>
    </source>
</evidence>
<dbReference type="PANTHER" id="PTHR43775:SF23">
    <property type="entry name" value="FATTY ACID SYNTHASE 3"/>
    <property type="match status" value="1"/>
</dbReference>
<sequence length="817" mass="91558">MAFKFDVVISGISGRFPECNDIDTFKNKLYKGNSNEFITSDDRKWNPGFRLNRFGKYLKTWLYNFTASSGILQIKNLKLEKILGDKTAVPDATGKYEQEIEFDYRMFKYNQLFARSTDVIFRRTLESSFEAIVDAANGFVRSECAVAFFLQREQDAKRQYAKLIFCDTIFEGLSSHTLLGYDEEYLKSSLNKIYERNADDTLAEGVAFLELTGNAVKVVEKNTELDGNIAAVNNTGLCGSINHAVFQNNATRKQKNNFDNIPRLVLLSGRTADGLRQVLKKTIPEPKKRSSKWISSSIPESEWNLPLAHQCSAEYLTNNLLKPVLFEEACRHIPKDAICVEIAPHGLLQAILKKSLPEACTNISLTLRSTKKDNLNYLLSGIGKAKMSQKQNVIMTGKVEFIRDMDTIPSSSSDSVQSELELNADNINTILKNTGFHLGECFQLFRAYTVKDSEKDSCFAIAEENMPVIDVSRSDDIFILLIVSKPNSNIISKEFTAIMTQSFNGKIFTLLKKNRSFGIEFSGVNATGEKLMGLTMVDTNEPVSKLDPLLTWSVPEKWSLAEAASVPLIHAHEMELRQKRGMPAFVLHGDDFPRDISKVMIEFEKILSRYDLDNIGKRSLPKGSGKFSQIKDFDAIVFRMNKLIAKSNDIINGKVLEPAFEALVDADSLPENIEIACHNSSFSCTLSGPAEEVKTFITELQKQNIFAKPVNVANIAYHSKYIAPAGPALIARLQKASGYFEILSVNEGKQKKTIVATGKVSIETEEQKVLKHGQINLPTKLKVKFNGQLFFNLLAQHGYQLGECFSKVNELCYTEPG</sequence>
<dbReference type="InterPro" id="IPR014043">
    <property type="entry name" value="Acyl_transferase_dom"/>
</dbReference>
<dbReference type="InterPro" id="IPR016035">
    <property type="entry name" value="Acyl_Trfase/lysoPLipase"/>
</dbReference>
<dbReference type="GO" id="GO:0004312">
    <property type="term" value="F:fatty acid synthase activity"/>
    <property type="evidence" value="ECO:0007669"/>
    <property type="project" value="TreeGrafter"/>
</dbReference>
<dbReference type="SUPFAM" id="SSF52151">
    <property type="entry name" value="FabD/lysophospholipase-like"/>
    <property type="match status" value="1"/>
</dbReference>
<accession>A0AAN9TTZ7</accession>
<evidence type="ECO:0000313" key="3">
    <source>
        <dbReference type="EMBL" id="KAK7602866.1"/>
    </source>
</evidence>
<dbReference type="InterPro" id="IPR016039">
    <property type="entry name" value="Thiolase-like"/>
</dbReference>
<dbReference type="Pfam" id="PF00698">
    <property type="entry name" value="Acyl_transf_1"/>
    <property type="match status" value="1"/>
</dbReference>
<name>A0AAN9TTZ7_9HEMI</name>
<dbReference type="SUPFAM" id="SSF53901">
    <property type="entry name" value="Thiolase-like"/>
    <property type="match status" value="1"/>
</dbReference>
<organism evidence="3 4">
    <name type="scientific">Parthenolecanium corni</name>
    <dbReference type="NCBI Taxonomy" id="536013"/>
    <lineage>
        <taxon>Eukaryota</taxon>
        <taxon>Metazoa</taxon>
        <taxon>Ecdysozoa</taxon>
        <taxon>Arthropoda</taxon>
        <taxon>Hexapoda</taxon>
        <taxon>Insecta</taxon>
        <taxon>Pterygota</taxon>
        <taxon>Neoptera</taxon>
        <taxon>Paraneoptera</taxon>
        <taxon>Hemiptera</taxon>
        <taxon>Sternorrhyncha</taxon>
        <taxon>Coccoidea</taxon>
        <taxon>Coccidae</taxon>
        <taxon>Parthenolecanium</taxon>
    </lineage>
</organism>
<proteinExistence type="predicted"/>
<dbReference type="PANTHER" id="PTHR43775">
    <property type="entry name" value="FATTY ACID SYNTHASE"/>
    <property type="match status" value="1"/>
</dbReference>
<feature type="domain" description="Polyketide synthase C-terminal extension" evidence="2">
    <location>
        <begin position="212"/>
        <end position="283"/>
    </location>
</feature>
<keyword evidence="4" id="KW-1185">Reference proteome</keyword>
<dbReference type="InterPro" id="IPR032821">
    <property type="entry name" value="PKS_assoc"/>
</dbReference>
<evidence type="ECO:0000259" key="2">
    <source>
        <dbReference type="Pfam" id="PF16197"/>
    </source>
</evidence>
<dbReference type="Gene3D" id="1.10.287.1960">
    <property type="match status" value="1"/>
</dbReference>
<dbReference type="EMBL" id="JBBCAQ010000007">
    <property type="protein sequence ID" value="KAK7602866.1"/>
    <property type="molecule type" value="Genomic_DNA"/>
</dbReference>
<feature type="domain" description="Malonyl-CoA:ACP transacylase (MAT)" evidence="1">
    <location>
        <begin position="670"/>
        <end position="736"/>
    </location>
</feature>
<dbReference type="Gene3D" id="3.30.70.250">
    <property type="entry name" value="Malonyl-CoA ACP transacylase, ACP-binding"/>
    <property type="match status" value="1"/>
</dbReference>